<dbReference type="PRINTS" id="PR00301">
    <property type="entry name" value="HEATSHOCK70"/>
</dbReference>
<name>A0A1G9MT34_9ACTN</name>
<accession>A0A1G9MT34</accession>
<keyword evidence="7" id="KW-1185">Reference proteome</keyword>
<keyword evidence="5" id="KW-0812">Transmembrane</keyword>
<dbReference type="SUPFAM" id="SSF53067">
    <property type="entry name" value="Actin-like ATPase domain"/>
    <property type="match status" value="2"/>
</dbReference>
<dbReference type="EMBL" id="FNGF01000009">
    <property type="protein sequence ID" value="SDL76795.1"/>
    <property type="molecule type" value="Genomic_DNA"/>
</dbReference>
<dbReference type="Gene3D" id="3.30.420.40">
    <property type="match status" value="2"/>
</dbReference>
<dbReference type="STRING" id="380244.SAMN05216298_5136"/>
<feature type="region of interest" description="Disordered" evidence="4">
    <location>
        <begin position="450"/>
        <end position="494"/>
    </location>
</feature>
<keyword evidence="5" id="KW-1133">Transmembrane helix</keyword>
<evidence type="ECO:0000256" key="5">
    <source>
        <dbReference type="SAM" id="Phobius"/>
    </source>
</evidence>
<dbReference type="OrthoDB" id="9766019at2"/>
<feature type="compositionally biased region" description="Low complexity" evidence="4">
    <location>
        <begin position="455"/>
        <end position="484"/>
    </location>
</feature>
<dbReference type="PANTHER" id="PTHR45639">
    <property type="entry name" value="HSC70CB, ISOFORM G-RELATED"/>
    <property type="match status" value="1"/>
</dbReference>
<dbReference type="PANTHER" id="PTHR45639:SF3">
    <property type="entry name" value="HYPOXIA UP-REGULATED PROTEIN 1"/>
    <property type="match status" value="1"/>
</dbReference>
<dbReference type="GO" id="GO:0030968">
    <property type="term" value="P:endoplasmic reticulum unfolded protein response"/>
    <property type="evidence" value="ECO:0007669"/>
    <property type="project" value="TreeGrafter"/>
</dbReference>
<keyword evidence="2" id="KW-0067">ATP-binding</keyword>
<dbReference type="RefSeq" id="WP_091054295.1">
    <property type="nucleotide sequence ID" value="NZ_FNGF01000009.1"/>
</dbReference>
<dbReference type="GO" id="GO:0005524">
    <property type="term" value="F:ATP binding"/>
    <property type="evidence" value="ECO:0007669"/>
    <property type="project" value="UniProtKB-KW"/>
</dbReference>
<feature type="transmembrane region" description="Helical" evidence="5">
    <location>
        <begin position="423"/>
        <end position="443"/>
    </location>
</feature>
<keyword evidence="5" id="KW-0472">Membrane</keyword>
<keyword evidence="3" id="KW-0143">Chaperone</keyword>
<gene>
    <name evidence="6" type="ORF">SAMN05216298_5136</name>
</gene>
<protein>
    <submittedName>
        <fullName evidence="6">Hsp70 protein</fullName>
    </submittedName>
</protein>
<evidence type="ECO:0000256" key="2">
    <source>
        <dbReference type="ARBA" id="ARBA00022840"/>
    </source>
</evidence>
<dbReference type="Proteomes" id="UP000198662">
    <property type="component" value="Unassembled WGS sequence"/>
</dbReference>
<evidence type="ECO:0000256" key="1">
    <source>
        <dbReference type="ARBA" id="ARBA00022741"/>
    </source>
</evidence>
<evidence type="ECO:0000313" key="6">
    <source>
        <dbReference type="EMBL" id="SDL76795.1"/>
    </source>
</evidence>
<dbReference type="Gene3D" id="3.90.640.10">
    <property type="entry name" value="Actin, Chain A, domain 4"/>
    <property type="match status" value="1"/>
</dbReference>
<dbReference type="Pfam" id="PF00012">
    <property type="entry name" value="HSP70"/>
    <property type="match status" value="1"/>
</dbReference>
<dbReference type="GO" id="GO:0140662">
    <property type="term" value="F:ATP-dependent protein folding chaperone"/>
    <property type="evidence" value="ECO:0007669"/>
    <property type="project" value="InterPro"/>
</dbReference>
<sequence>MDAASRSAAALGIDFGTHNTAAAVLRADGRRHQILFDGHPLLPSGIYLDHDGSLLVGRDAAREARRSPHRYERNPKLRLGSPSILLGDREIPIGDVVGAVMRRVLAECTAVAGAPRSVTITVPAAWGPARRQIVGDAALAAGSPVPLLLSEPVAAARYFAEVLGHDVAPGQAVVVYDLGAGTFDAAAVAATPDGFDVLAVDGSDRVGGHYLDQALVDYLGGRFAGTEERAAAWRPLIDPDAGSETLRARFALYDEVREAKERLSRRSTTEVLVPGFAADELLTRAELELLARPLLAQTVAITKAVVREARLAPEQVAGVFMVGGASRMPLAATMLHQELGIAPTMIEQPELVVCEGAVAVPDRPSAPAPVLGATAVQPVAPSAAAAAPMFPGARVSAVPAPSPQPTAVLPLAPQRPRRGLPMALLALAMVLAGTVIGGGAWWLSSLDGQAAEENPSGSVSSTAESTAESAASSEEPAPQSSNSPEPDPTSEAPKAITGTVYWDCPQSRTYCRDQGGEPGIRAAADDVTAIGYAAVGTEFTLVCYDTAELITPRGDEGEEGYWDYHPGKDASDVMVEVEMGGGETGFIPFVWLVIDPADVNSLGGLEAC</sequence>
<proteinExistence type="predicted"/>
<dbReference type="InterPro" id="IPR043129">
    <property type="entry name" value="ATPase_NBD"/>
</dbReference>
<organism evidence="6 7">
    <name type="scientific">Glycomyces sambucus</name>
    <dbReference type="NCBI Taxonomy" id="380244"/>
    <lineage>
        <taxon>Bacteria</taxon>
        <taxon>Bacillati</taxon>
        <taxon>Actinomycetota</taxon>
        <taxon>Actinomycetes</taxon>
        <taxon>Glycomycetales</taxon>
        <taxon>Glycomycetaceae</taxon>
        <taxon>Glycomyces</taxon>
    </lineage>
</organism>
<dbReference type="AlphaFoldDB" id="A0A1G9MT34"/>
<keyword evidence="1" id="KW-0547">Nucleotide-binding</keyword>
<reference evidence="7" key="1">
    <citation type="submission" date="2016-10" db="EMBL/GenBank/DDBJ databases">
        <authorList>
            <person name="Varghese N."/>
            <person name="Submissions S."/>
        </authorList>
    </citation>
    <scope>NUCLEOTIDE SEQUENCE [LARGE SCALE GENOMIC DNA]</scope>
    <source>
        <strain evidence="7">CGMCC 4.3147</strain>
    </source>
</reference>
<evidence type="ECO:0000256" key="4">
    <source>
        <dbReference type="SAM" id="MobiDB-lite"/>
    </source>
</evidence>
<evidence type="ECO:0000256" key="3">
    <source>
        <dbReference type="ARBA" id="ARBA00023186"/>
    </source>
</evidence>
<dbReference type="InterPro" id="IPR013126">
    <property type="entry name" value="Hsp_70_fam"/>
</dbReference>
<evidence type="ECO:0000313" key="7">
    <source>
        <dbReference type="Proteomes" id="UP000198662"/>
    </source>
</evidence>